<dbReference type="RefSeq" id="WP_215621043.1">
    <property type="nucleotide sequence ID" value="NZ_CP076134.1"/>
</dbReference>
<evidence type="ECO:0000256" key="1">
    <source>
        <dbReference type="SAM" id="Coils"/>
    </source>
</evidence>
<sequence length="200" mass="22084">MSTQGNVHFFTNWAKERLDEMDATLTSLQGKAAEVQADARDRAGKVLAELAKSRDAFREAVKKQAGASEAAWASAKTRMEADWSAFEAEVQKYVENYGEQFELRQATFKQQAEAQVKSWREAADKLAAAAGEFAAERRGEIEANVKRMQSDAAAAEEKLRKLNEAGSQSWSALTAALTETRNVFDRANQAAQEAFKRAVS</sequence>
<dbReference type="Gene3D" id="1.20.120.20">
    <property type="entry name" value="Apolipoprotein"/>
    <property type="match status" value="1"/>
</dbReference>
<name>A0A975RM07_9BRAD</name>
<accession>A0A975RM07</accession>
<dbReference type="AlphaFoldDB" id="A0A975RM07"/>
<reference evidence="2" key="1">
    <citation type="submission" date="2021-06" db="EMBL/GenBank/DDBJ databases">
        <title>Bradyrhizobium sp. S2-20-1 Genome sequencing.</title>
        <authorList>
            <person name="Jin L."/>
        </authorList>
    </citation>
    <scope>NUCLEOTIDE SEQUENCE</scope>
    <source>
        <strain evidence="2">S2-20-1</strain>
    </source>
</reference>
<dbReference type="Proteomes" id="UP000680839">
    <property type="component" value="Chromosome"/>
</dbReference>
<evidence type="ECO:0000313" key="3">
    <source>
        <dbReference type="Proteomes" id="UP000680839"/>
    </source>
</evidence>
<feature type="coiled-coil region" evidence="1">
    <location>
        <begin position="109"/>
        <end position="165"/>
    </location>
</feature>
<organism evidence="2 3">
    <name type="scientific">Bradyrhizobium sediminis</name>
    <dbReference type="NCBI Taxonomy" id="2840469"/>
    <lineage>
        <taxon>Bacteria</taxon>
        <taxon>Pseudomonadati</taxon>
        <taxon>Pseudomonadota</taxon>
        <taxon>Alphaproteobacteria</taxon>
        <taxon>Hyphomicrobiales</taxon>
        <taxon>Nitrobacteraceae</taxon>
        <taxon>Bradyrhizobium</taxon>
    </lineage>
</organism>
<keyword evidence="1" id="KW-0175">Coiled coil</keyword>
<proteinExistence type="predicted"/>
<gene>
    <name evidence="2" type="ORF">KMZ29_21185</name>
</gene>
<evidence type="ECO:0000313" key="2">
    <source>
        <dbReference type="EMBL" id="QWG12208.1"/>
    </source>
</evidence>
<dbReference type="EMBL" id="CP076134">
    <property type="protein sequence ID" value="QWG12208.1"/>
    <property type="molecule type" value="Genomic_DNA"/>
</dbReference>
<protein>
    <submittedName>
        <fullName evidence="2">Uncharacterized protein</fullName>
    </submittedName>
</protein>